<dbReference type="Proteomes" id="UP000226179">
    <property type="component" value="Unassembled WGS sequence"/>
</dbReference>
<evidence type="ECO:0000313" key="6">
    <source>
        <dbReference type="Proteomes" id="UP000230719"/>
    </source>
</evidence>
<reference evidence="2 5" key="2">
    <citation type="submission" date="2017-06" db="EMBL/GenBank/DDBJ databases">
        <title>Draft genome sequence of Fusobacterium nucleatum subsp. animalis KCOM 1280 (=ChDC F318).</title>
        <authorList>
            <person name="Kook J.-K."/>
            <person name="Park S.-N."/>
            <person name="Lim Y.K."/>
            <person name="Roh H."/>
        </authorList>
    </citation>
    <scope>NUCLEOTIDE SEQUENCE [LARGE SCALE GENOMIC DNA]</scope>
    <source>
        <strain evidence="2">KCOM 1280</strain>
        <strain evidence="5">KCOM 1280 ( ChDC F318)</strain>
    </source>
</reference>
<dbReference type="InterPro" id="IPR018652">
    <property type="entry name" value="DUF2082_NA-bd_Znr"/>
</dbReference>
<dbReference type="Proteomes" id="UP000230719">
    <property type="component" value="Unassembled WGS sequence"/>
</dbReference>
<evidence type="ECO:0000313" key="5">
    <source>
        <dbReference type="Proteomes" id="UP000226179"/>
    </source>
</evidence>
<dbReference type="AlphaFoldDB" id="A0A0M4RJC7"/>
<dbReference type="Pfam" id="PF09855">
    <property type="entry name" value="Zn_ribbon_13"/>
    <property type="match status" value="1"/>
</dbReference>
<dbReference type="OrthoDB" id="6293663at2"/>
<proteinExistence type="predicted"/>
<dbReference type="Proteomes" id="UP000063147">
    <property type="component" value="Chromosome"/>
</dbReference>
<evidence type="ECO:0000313" key="4">
    <source>
        <dbReference type="Proteomes" id="UP000063147"/>
    </source>
</evidence>
<dbReference type="PATRIC" id="fig|76859.3.peg.566"/>
<gene>
    <name evidence="3" type="ORF">CI114_05185</name>
    <name evidence="2" type="ORF">RN90_02425</name>
    <name evidence="1" type="ORF">RN98_02895</name>
</gene>
<dbReference type="EMBL" id="NPND01000012">
    <property type="protein sequence ID" value="PIM91571.1"/>
    <property type="molecule type" value="Genomic_DNA"/>
</dbReference>
<evidence type="ECO:0000313" key="3">
    <source>
        <dbReference type="EMBL" id="PIM91571.1"/>
    </source>
</evidence>
<reference evidence="3 6" key="3">
    <citation type="submission" date="2017-08" db="EMBL/GenBank/DDBJ databases">
        <title>Analysis of Fusobacterium persistence and antibiotic response in human colorectal.</title>
        <authorList>
            <person name="Bullman S."/>
        </authorList>
    </citation>
    <scope>NUCLEOTIDE SEQUENCE [LARGE SCALE GENOMIC DNA]</scope>
    <source>
        <strain evidence="3 6">P2_CP</strain>
    </source>
</reference>
<name>A0A0M4RJC7_9FUSO</name>
<evidence type="ECO:0000313" key="2">
    <source>
        <dbReference type="EMBL" id="PGH24383.1"/>
    </source>
</evidence>
<accession>A0A0M4RJC7</accession>
<evidence type="ECO:0000313" key="1">
    <source>
        <dbReference type="EMBL" id="ALF17178.1"/>
    </source>
</evidence>
<reference evidence="1 4" key="1">
    <citation type="submission" date="2015-09" db="EMBL/GenBank/DDBJ databases">
        <authorList>
            <person name="Jackson K.R."/>
            <person name="Lunt B.L."/>
            <person name="Fisher J.N.B."/>
            <person name="Gardner A.V."/>
            <person name="Bailey M.E."/>
            <person name="Deus L.M."/>
            <person name="Earl A.S."/>
            <person name="Gibby P.D."/>
            <person name="Hartmann K.A."/>
            <person name="Liu J.E."/>
            <person name="Manci A.M."/>
            <person name="Nielsen D.A."/>
            <person name="Solomon M.B."/>
            <person name="Breakwell D.P."/>
            <person name="Burnett S.H."/>
            <person name="Grose J.H."/>
        </authorList>
    </citation>
    <scope>NUCLEOTIDE SEQUENCE [LARGE SCALE GENOMIC DNA]</scope>
    <source>
        <strain evidence="1 4">KCOM 1279</strain>
    </source>
</reference>
<dbReference type="EMBL" id="CP012713">
    <property type="protein sequence ID" value="ALF17178.1"/>
    <property type="molecule type" value="Genomic_DNA"/>
</dbReference>
<dbReference type="EMBL" id="NJGJ01000001">
    <property type="protein sequence ID" value="PGH24383.1"/>
    <property type="molecule type" value="Genomic_DNA"/>
</dbReference>
<protein>
    <submittedName>
        <fullName evidence="1">Uncharacterized protein</fullName>
    </submittedName>
</protein>
<dbReference type="RefSeq" id="WP_005905786.1">
    <property type="nucleotide sequence ID" value="NZ_CP012713.1"/>
</dbReference>
<sequence length="75" mass="8721">MKLAFSCPKCRCRNYEEKSIILPEKKKNFIKIELNTYYAKTCLNCGYTEFYSAKIVDEETAKEKCKADAEVEGSY</sequence>
<organism evidence="1">
    <name type="scientific">Fusobacterium animalis</name>
    <dbReference type="NCBI Taxonomy" id="76859"/>
    <lineage>
        <taxon>Bacteria</taxon>
        <taxon>Fusobacteriati</taxon>
        <taxon>Fusobacteriota</taxon>
        <taxon>Fusobacteriia</taxon>
        <taxon>Fusobacteriales</taxon>
        <taxon>Fusobacteriaceae</taxon>
        <taxon>Fusobacterium</taxon>
    </lineage>
</organism>